<protein>
    <recommendedName>
        <fullName evidence="1">Helix-turn-helix domain-containing protein</fullName>
    </recommendedName>
</protein>
<dbReference type="Gene3D" id="2.100.10.30">
    <property type="entry name" value="Jacalin-like lectin domain"/>
    <property type="match status" value="1"/>
</dbReference>
<dbReference type="EMBL" id="CAJNOK010032940">
    <property type="protein sequence ID" value="CAF1489308.1"/>
    <property type="molecule type" value="Genomic_DNA"/>
</dbReference>
<feature type="domain" description="Helix-turn-helix" evidence="1">
    <location>
        <begin position="107"/>
        <end position="152"/>
    </location>
</feature>
<evidence type="ECO:0000313" key="3">
    <source>
        <dbReference type="EMBL" id="CAF4278690.1"/>
    </source>
</evidence>
<organism evidence="3 4">
    <name type="scientific">Didymodactylos carnosus</name>
    <dbReference type="NCBI Taxonomy" id="1234261"/>
    <lineage>
        <taxon>Eukaryota</taxon>
        <taxon>Metazoa</taxon>
        <taxon>Spiralia</taxon>
        <taxon>Gnathifera</taxon>
        <taxon>Rotifera</taxon>
        <taxon>Eurotatoria</taxon>
        <taxon>Bdelloidea</taxon>
        <taxon>Philodinida</taxon>
        <taxon>Philodinidae</taxon>
        <taxon>Didymodactylos</taxon>
    </lineage>
</organism>
<name>A0A8S2TFK7_9BILA</name>
<evidence type="ECO:0000313" key="2">
    <source>
        <dbReference type="EMBL" id="CAF1489308.1"/>
    </source>
</evidence>
<dbReference type="Proteomes" id="UP000682733">
    <property type="component" value="Unassembled WGS sequence"/>
</dbReference>
<dbReference type="InterPro" id="IPR058912">
    <property type="entry name" value="HTH_animal"/>
</dbReference>
<dbReference type="EMBL" id="CAJOBA010054894">
    <property type="protein sequence ID" value="CAF4278690.1"/>
    <property type="molecule type" value="Genomic_DNA"/>
</dbReference>
<evidence type="ECO:0000259" key="1">
    <source>
        <dbReference type="Pfam" id="PF26215"/>
    </source>
</evidence>
<evidence type="ECO:0000313" key="4">
    <source>
        <dbReference type="Proteomes" id="UP000682733"/>
    </source>
</evidence>
<comment type="caution">
    <text evidence="3">The sequence shown here is derived from an EMBL/GenBank/DDBJ whole genome shotgun (WGS) entry which is preliminary data.</text>
</comment>
<dbReference type="InterPro" id="IPR036404">
    <property type="entry name" value="Jacalin-like_lectin_dom_sf"/>
</dbReference>
<dbReference type="Proteomes" id="UP000677228">
    <property type="component" value="Unassembled WGS sequence"/>
</dbReference>
<feature type="non-terminal residue" evidence="3">
    <location>
        <position position="1"/>
    </location>
</feature>
<dbReference type="Pfam" id="PF26215">
    <property type="entry name" value="HTH_animal"/>
    <property type="match status" value="1"/>
</dbReference>
<reference evidence="3" key="1">
    <citation type="submission" date="2021-02" db="EMBL/GenBank/DDBJ databases">
        <authorList>
            <person name="Nowell W R."/>
        </authorList>
    </citation>
    <scope>NUCLEOTIDE SEQUENCE</scope>
</reference>
<dbReference type="AlphaFoldDB" id="A0A8S2TFK7"/>
<sequence length="243" mass="28306">GGTFNDSKFIDLHGKLYRPVKIITRWHQWFQGIQILYENSLGNTHESRLHGFADECYLDGGKLVACYNGTYDLKKEERIIRVTVVTANARLSREHYVVVGLQFYTNQNQSINKPYVVHAIRICLTYERWNDELNEIRRLSKLNDYPRTYVDILISKLINKHLIEVDTKTMTAKADNLLKKRLIVDMPYIQQSSRILSQKLQRFTKTVKPNVDLKINLRPSKSVGALFRNKDAIPKLLQSDLVI</sequence>
<accession>A0A8S2TFK7</accession>
<gene>
    <name evidence="2" type="ORF">OVA965_LOCUS36421</name>
    <name evidence="3" type="ORF">TMI583_LOCUS37430</name>
</gene>
<proteinExistence type="predicted"/>